<dbReference type="OrthoDB" id="9979394at2759"/>
<evidence type="ECO:0000313" key="3">
    <source>
        <dbReference type="Proteomes" id="UP000054653"/>
    </source>
</evidence>
<dbReference type="Proteomes" id="UP000054653">
    <property type="component" value="Unassembled WGS sequence"/>
</dbReference>
<dbReference type="InterPro" id="IPR016064">
    <property type="entry name" value="NAD/diacylglycerol_kinase_sf"/>
</dbReference>
<evidence type="ECO:0000313" key="2">
    <source>
        <dbReference type="EMBL" id="KRY46114.1"/>
    </source>
</evidence>
<sequence>MFTPRNRGWLYRFMNHKKKIIFFSAATAWSINYAKMSMEIMFICRTTFNFRERQILLEYCCKAKKYGDEPISRFGNIRKISVLINKDDDFGRAKKNFEKYALPLFHFAGLDIEIINCNNNEFPDEQVNLLRRSQSDTLYIVGGDEIISKTVNNAMRSEMFHLTQLKMKYEFPVLAFFPVGGSNYIAKTFFSPVSSRVKNYCESAMAVIDGKCQSANCFKYKIGEEEESIALGYVYCGDATGVFEKKYRFFRRFQEKLSALYYTLTHKVHAKKLELSYVEPCAGCSKCSVYKTLLTPQQHWWHKLIGTRSIVSSADKVINRGQAINLNCGEEKHVKLSTVVFKLANDLLSDDPPKMDLLVGPKSITRWQFLNELWKRSNSNNPYSVSSDFQTSLAGRSFRCHITSTDETTLVVDGKKLPSADISVEIVPSLIQVLVPK</sequence>
<dbReference type="STRING" id="45882.A0A0V1CAD3"/>
<keyword evidence="3" id="KW-1185">Reference proteome</keyword>
<dbReference type="EMBL" id="JYDI01000307">
    <property type="protein sequence ID" value="KRY46114.1"/>
    <property type="molecule type" value="Genomic_DNA"/>
</dbReference>
<dbReference type="Gene3D" id="2.60.200.40">
    <property type="match status" value="1"/>
</dbReference>
<reference evidence="2 3" key="1">
    <citation type="submission" date="2015-01" db="EMBL/GenBank/DDBJ databases">
        <title>Evolution of Trichinella species and genotypes.</title>
        <authorList>
            <person name="Korhonen P.K."/>
            <person name="Edoardo P."/>
            <person name="Giuseppe L.R."/>
            <person name="Gasser R.B."/>
        </authorList>
    </citation>
    <scope>NUCLEOTIDE SEQUENCE [LARGE SCALE GENOMIC DNA]</scope>
    <source>
        <strain evidence="2">ISS120</strain>
    </source>
</reference>
<dbReference type="AlphaFoldDB" id="A0A0V1CAD3"/>
<dbReference type="PANTHER" id="PTHR12358">
    <property type="entry name" value="SPHINGOSINE KINASE"/>
    <property type="match status" value="1"/>
</dbReference>
<organism evidence="2 3">
    <name type="scientific">Trichinella britovi</name>
    <name type="common">Parasitic roundworm</name>
    <dbReference type="NCBI Taxonomy" id="45882"/>
    <lineage>
        <taxon>Eukaryota</taxon>
        <taxon>Metazoa</taxon>
        <taxon>Ecdysozoa</taxon>
        <taxon>Nematoda</taxon>
        <taxon>Enoplea</taxon>
        <taxon>Dorylaimia</taxon>
        <taxon>Trichinellida</taxon>
        <taxon>Trichinellidae</taxon>
        <taxon>Trichinella</taxon>
    </lineage>
</organism>
<dbReference type="GO" id="GO:0016020">
    <property type="term" value="C:membrane"/>
    <property type="evidence" value="ECO:0007669"/>
    <property type="project" value="TreeGrafter"/>
</dbReference>
<proteinExistence type="predicted"/>
<dbReference type="InterPro" id="IPR001206">
    <property type="entry name" value="Diacylglycerol_kinase_cat_dom"/>
</dbReference>
<dbReference type="GO" id="GO:0047620">
    <property type="term" value="F:acylglycerol kinase activity"/>
    <property type="evidence" value="ECO:0007669"/>
    <property type="project" value="TreeGrafter"/>
</dbReference>
<comment type="caution">
    <text evidence="2">The sequence shown here is derived from an EMBL/GenBank/DDBJ whole genome shotgun (WGS) entry which is preliminary data.</text>
</comment>
<dbReference type="GO" id="GO:0046513">
    <property type="term" value="P:ceramide biosynthetic process"/>
    <property type="evidence" value="ECO:0007669"/>
    <property type="project" value="TreeGrafter"/>
</dbReference>
<protein>
    <recommendedName>
        <fullName evidence="1">DAGKc domain-containing protein</fullName>
    </recommendedName>
</protein>
<dbReference type="GO" id="GO:0005739">
    <property type="term" value="C:mitochondrion"/>
    <property type="evidence" value="ECO:0007669"/>
    <property type="project" value="TreeGrafter"/>
</dbReference>
<name>A0A0V1CAD3_TRIBR</name>
<dbReference type="GO" id="GO:0001729">
    <property type="term" value="F:ceramide kinase activity"/>
    <property type="evidence" value="ECO:0007669"/>
    <property type="project" value="TreeGrafter"/>
</dbReference>
<accession>A0A0V1CAD3</accession>
<dbReference type="GO" id="GO:0046512">
    <property type="term" value="P:sphingosine biosynthetic process"/>
    <property type="evidence" value="ECO:0007669"/>
    <property type="project" value="TreeGrafter"/>
</dbReference>
<gene>
    <name evidence="2" type="primary">F52C9.3</name>
    <name evidence="2" type="ORF">T03_4609</name>
</gene>
<dbReference type="GO" id="GO:0004143">
    <property type="term" value="F:ATP-dependent diacylglycerol kinase activity"/>
    <property type="evidence" value="ECO:0007669"/>
    <property type="project" value="TreeGrafter"/>
</dbReference>
<dbReference type="InterPro" id="IPR050187">
    <property type="entry name" value="Lipid_Phosphate_FormReg"/>
</dbReference>
<feature type="domain" description="DAGKc" evidence="1">
    <location>
        <begin position="75"/>
        <end position="224"/>
    </location>
</feature>
<dbReference type="InterPro" id="IPR017438">
    <property type="entry name" value="ATP-NAD_kinase_N"/>
</dbReference>
<dbReference type="PANTHER" id="PTHR12358:SF31">
    <property type="entry name" value="ACYLGLYCEROL KINASE, MITOCHONDRIAL"/>
    <property type="match status" value="1"/>
</dbReference>
<dbReference type="SUPFAM" id="SSF111331">
    <property type="entry name" value="NAD kinase/diacylglycerol kinase-like"/>
    <property type="match status" value="1"/>
</dbReference>
<dbReference type="Gene3D" id="3.40.50.10330">
    <property type="entry name" value="Probable inorganic polyphosphate/atp-NAD kinase, domain 1"/>
    <property type="match status" value="1"/>
</dbReference>
<dbReference type="PROSITE" id="PS50146">
    <property type="entry name" value="DAGK"/>
    <property type="match status" value="1"/>
</dbReference>
<dbReference type="Pfam" id="PF00781">
    <property type="entry name" value="DAGK_cat"/>
    <property type="match status" value="1"/>
</dbReference>
<evidence type="ECO:0000259" key="1">
    <source>
        <dbReference type="PROSITE" id="PS50146"/>
    </source>
</evidence>